<gene>
    <name evidence="1" type="ORF">OXD698_LOCUS7110</name>
</gene>
<comment type="caution">
    <text evidence="1">The sequence shown here is derived from an EMBL/GenBank/DDBJ whole genome shotgun (WGS) entry which is preliminary data.</text>
</comment>
<dbReference type="EMBL" id="CAJOAZ010000320">
    <property type="protein sequence ID" value="CAF3614743.1"/>
    <property type="molecule type" value="Genomic_DNA"/>
</dbReference>
<proteinExistence type="predicted"/>
<dbReference type="Proteomes" id="UP000663844">
    <property type="component" value="Unassembled WGS sequence"/>
</dbReference>
<sequence>MSSDYFVHSIGVIGAANNGTNRELFMFAFAGEITTKSTLFICLVTVSRSTCNAQHQMTVLHSADKPQNYFLIGVDSHATFIYGFTSTMAFKLEIATNQIVQNLTLETLWPSIIFLPHAFGLSDQWAVVVGYGFNRSEKKNYAIMECLIDLISLISYSCETLIVEST</sequence>
<accession>A0A818NYX6</accession>
<dbReference type="AlphaFoldDB" id="A0A818NYX6"/>
<feature type="non-terminal residue" evidence="1">
    <location>
        <position position="166"/>
    </location>
</feature>
<protein>
    <submittedName>
        <fullName evidence="1">Uncharacterized protein</fullName>
    </submittedName>
</protein>
<evidence type="ECO:0000313" key="1">
    <source>
        <dbReference type="EMBL" id="CAF3614743.1"/>
    </source>
</evidence>
<reference evidence="1" key="1">
    <citation type="submission" date="2021-02" db="EMBL/GenBank/DDBJ databases">
        <authorList>
            <person name="Nowell W R."/>
        </authorList>
    </citation>
    <scope>NUCLEOTIDE SEQUENCE</scope>
</reference>
<organism evidence="1 2">
    <name type="scientific">Adineta steineri</name>
    <dbReference type="NCBI Taxonomy" id="433720"/>
    <lineage>
        <taxon>Eukaryota</taxon>
        <taxon>Metazoa</taxon>
        <taxon>Spiralia</taxon>
        <taxon>Gnathifera</taxon>
        <taxon>Rotifera</taxon>
        <taxon>Eurotatoria</taxon>
        <taxon>Bdelloidea</taxon>
        <taxon>Adinetida</taxon>
        <taxon>Adinetidae</taxon>
        <taxon>Adineta</taxon>
    </lineage>
</organism>
<evidence type="ECO:0000313" key="2">
    <source>
        <dbReference type="Proteomes" id="UP000663844"/>
    </source>
</evidence>
<name>A0A818NYX6_9BILA</name>